<proteinExistence type="predicted"/>
<name>A0A1X7SMZ8_AMPQE</name>
<organism evidence="1">
    <name type="scientific">Amphimedon queenslandica</name>
    <name type="common">Sponge</name>
    <dbReference type="NCBI Taxonomy" id="400682"/>
    <lineage>
        <taxon>Eukaryota</taxon>
        <taxon>Metazoa</taxon>
        <taxon>Porifera</taxon>
        <taxon>Demospongiae</taxon>
        <taxon>Heteroscleromorpha</taxon>
        <taxon>Haplosclerida</taxon>
        <taxon>Niphatidae</taxon>
        <taxon>Amphimedon</taxon>
    </lineage>
</organism>
<evidence type="ECO:0000313" key="1">
    <source>
        <dbReference type="EnsemblMetazoa" id="Aqu2.1.03460_001"/>
    </source>
</evidence>
<dbReference type="InParanoid" id="A0A1X7SMZ8"/>
<dbReference type="AlphaFoldDB" id="A0A1X7SMZ8"/>
<dbReference type="EnsemblMetazoa" id="Aqu2.1.03460_001">
    <property type="protein sequence ID" value="Aqu2.1.03460_001"/>
    <property type="gene ID" value="Aqu2.1.03460"/>
</dbReference>
<sequence>MRLLPPAFFPMWSICKCIYCGGFQFLECSPNSRNPEVSALTTLLSPESLKNRKVLPLPFLIPSMAGPTPGSSRPSQYYDKQ</sequence>
<protein>
    <submittedName>
        <fullName evidence="1">Uncharacterized protein</fullName>
    </submittedName>
</protein>
<accession>A0A1X7SMZ8</accession>
<reference evidence="1" key="1">
    <citation type="submission" date="2017-05" db="UniProtKB">
        <authorList>
            <consortium name="EnsemblMetazoa"/>
        </authorList>
    </citation>
    <scope>IDENTIFICATION</scope>
</reference>